<evidence type="ECO:0000256" key="3">
    <source>
        <dbReference type="ARBA" id="ARBA00022833"/>
    </source>
</evidence>
<sequence>MAAVDRGTGSSAHTPLEISDSDSASSQLGGQDAMDVDEVIRNNNLPLPLRLPPPPPNAEQRSPPDMTLPYWQPDAEVTYCPICHTQFSIFVRKHHCRKCGRVVCNACSPHRITIPYQYIVQPPGTPRLPAPRNPSALISGEGGFAEFSSLGGGESVRLCNPCVPDPNTTPPQTQDSAQQRAHGRPYSSSLRHHHAGNTNTLLARFSSYNSGLQSGDDMSSGAWLSRSSTMQPALASFSRLGDSHQAALPPHYQSSAAHRHRHPQQPQPQPRHQIAEEDECPICHRELPSRNLPNFEAEREAHITICITAHSAYTGGGGSPGGGSGGAGAAGRLGTSPRRTGMFPYMATEKDCVDSAECTICLEEFETQQHGYGRTAE</sequence>
<dbReference type="AlphaFoldDB" id="A0AAD9MD93"/>
<keyword evidence="1" id="KW-0479">Metal-binding</keyword>
<feature type="domain" description="FYVE-type" evidence="6">
    <location>
        <begin position="74"/>
        <end position="167"/>
    </location>
</feature>
<protein>
    <recommendedName>
        <fullName evidence="6">FYVE-type domain-containing protein</fullName>
    </recommendedName>
</protein>
<dbReference type="InterPro" id="IPR013083">
    <property type="entry name" value="Znf_RING/FYVE/PHD"/>
</dbReference>
<dbReference type="PANTHER" id="PTHR39490">
    <property type="entry name" value="ARRESTIN DOMAIN-CONTAINING PROTEIN D"/>
    <property type="match status" value="1"/>
</dbReference>
<dbReference type="Pfam" id="PF01363">
    <property type="entry name" value="FYVE"/>
    <property type="match status" value="1"/>
</dbReference>
<organism evidence="7 8">
    <name type="scientific">Phyllachora maydis</name>
    <dbReference type="NCBI Taxonomy" id="1825666"/>
    <lineage>
        <taxon>Eukaryota</taxon>
        <taxon>Fungi</taxon>
        <taxon>Dikarya</taxon>
        <taxon>Ascomycota</taxon>
        <taxon>Pezizomycotina</taxon>
        <taxon>Sordariomycetes</taxon>
        <taxon>Sordariomycetidae</taxon>
        <taxon>Phyllachorales</taxon>
        <taxon>Phyllachoraceae</taxon>
        <taxon>Phyllachora</taxon>
    </lineage>
</organism>
<keyword evidence="8" id="KW-1185">Reference proteome</keyword>
<evidence type="ECO:0000313" key="7">
    <source>
        <dbReference type="EMBL" id="KAK2072824.1"/>
    </source>
</evidence>
<dbReference type="InterPro" id="IPR000306">
    <property type="entry name" value="Znf_FYVE"/>
</dbReference>
<proteinExistence type="predicted"/>
<dbReference type="InterPro" id="IPR017455">
    <property type="entry name" value="Znf_FYVE-rel"/>
</dbReference>
<reference evidence="7" key="1">
    <citation type="journal article" date="2023" name="Mol. Plant Microbe Interact.">
        <title>Elucidating the Obligate Nature and Biological Capacity of an Invasive Fungal Corn Pathogen.</title>
        <authorList>
            <person name="MacCready J.S."/>
            <person name="Roggenkamp E.M."/>
            <person name="Gdanetz K."/>
            <person name="Chilvers M.I."/>
        </authorList>
    </citation>
    <scope>NUCLEOTIDE SEQUENCE</scope>
    <source>
        <strain evidence="7">PM02</strain>
    </source>
</reference>
<dbReference type="SUPFAM" id="SSF57903">
    <property type="entry name" value="FYVE/PHD zinc finger"/>
    <property type="match status" value="1"/>
</dbReference>
<dbReference type="GO" id="GO:0008270">
    <property type="term" value="F:zinc ion binding"/>
    <property type="evidence" value="ECO:0007669"/>
    <property type="project" value="UniProtKB-KW"/>
</dbReference>
<comment type="caution">
    <text evidence="7">The sequence shown here is derived from an EMBL/GenBank/DDBJ whole genome shotgun (WGS) entry which is preliminary data.</text>
</comment>
<dbReference type="PROSITE" id="PS50178">
    <property type="entry name" value="ZF_FYVE"/>
    <property type="match status" value="1"/>
</dbReference>
<evidence type="ECO:0000259" key="6">
    <source>
        <dbReference type="PROSITE" id="PS50178"/>
    </source>
</evidence>
<feature type="region of interest" description="Disordered" evidence="5">
    <location>
        <begin position="1"/>
        <end position="68"/>
    </location>
</feature>
<evidence type="ECO:0000256" key="1">
    <source>
        <dbReference type="ARBA" id="ARBA00022723"/>
    </source>
</evidence>
<dbReference type="InterPro" id="IPR011011">
    <property type="entry name" value="Znf_FYVE_PHD"/>
</dbReference>
<evidence type="ECO:0000313" key="8">
    <source>
        <dbReference type="Proteomes" id="UP001217918"/>
    </source>
</evidence>
<dbReference type="Proteomes" id="UP001217918">
    <property type="component" value="Unassembled WGS sequence"/>
</dbReference>
<name>A0AAD9MD93_9PEZI</name>
<feature type="region of interest" description="Disordered" evidence="5">
    <location>
        <begin position="161"/>
        <end position="193"/>
    </location>
</feature>
<dbReference type="PANTHER" id="PTHR39490:SF8">
    <property type="entry name" value="ZINC FINGER FYVE DOMAIN-CONTAINING PROTEIN 21"/>
    <property type="match status" value="1"/>
</dbReference>
<evidence type="ECO:0000256" key="4">
    <source>
        <dbReference type="PROSITE-ProRule" id="PRU00091"/>
    </source>
</evidence>
<feature type="region of interest" description="Disordered" evidence="5">
    <location>
        <begin position="240"/>
        <end position="273"/>
    </location>
</feature>
<dbReference type="SMART" id="SM00064">
    <property type="entry name" value="FYVE"/>
    <property type="match status" value="1"/>
</dbReference>
<gene>
    <name evidence="7" type="ORF">P8C59_007155</name>
</gene>
<dbReference type="InterPro" id="IPR052113">
    <property type="entry name" value="FYVE-type_Zinc_Finger"/>
</dbReference>
<accession>A0AAD9MD93</accession>
<evidence type="ECO:0000256" key="5">
    <source>
        <dbReference type="SAM" id="MobiDB-lite"/>
    </source>
</evidence>
<evidence type="ECO:0000256" key="2">
    <source>
        <dbReference type="ARBA" id="ARBA00022771"/>
    </source>
</evidence>
<dbReference type="Gene3D" id="3.30.40.10">
    <property type="entry name" value="Zinc/RING finger domain, C3HC4 (zinc finger)"/>
    <property type="match status" value="1"/>
</dbReference>
<keyword evidence="2 4" id="KW-0863">Zinc-finger</keyword>
<keyword evidence="3" id="KW-0862">Zinc</keyword>
<dbReference type="EMBL" id="JAQQPM010000006">
    <property type="protein sequence ID" value="KAK2072824.1"/>
    <property type="molecule type" value="Genomic_DNA"/>
</dbReference>